<dbReference type="PROSITE" id="PS51464">
    <property type="entry name" value="SIS"/>
    <property type="match status" value="1"/>
</dbReference>
<protein>
    <submittedName>
        <fullName evidence="3">SIS domain-containing protein</fullName>
    </submittedName>
</protein>
<dbReference type="Pfam" id="PF01380">
    <property type="entry name" value="SIS"/>
    <property type="match status" value="1"/>
</dbReference>
<dbReference type="PANTHER" id="PTHR10937:SF17">
    <property type="entry name" value="GLUCOSAMINE-FRUCTOSE-6-PHOSPHATE AMINOTRANSFERASE"/>
    <property type="match status" value="1"/>
</dbReference>
<keyword evidence="4" id="KW-1185">Reference proteome</keyword>
<comment type="caution">
    <text evidence="3">The sequence shown here is derived from an EMBL/GenBank/DDBJ whole genome shotgun (WGS) entry which is preliminary data.</text>
</comment>
<evidence type="ECO:0000313" key="4">
    <source>
        <dbReference type="Proteomes" id="UP001652394"/>
    </source>
</evidence>
<dbReference type="InterPro" id="IPR001347">
    <property type="entry name" value="SIS_dom"/>
</dbReference>
<dbReference type="EMBL" id="JAOQJX010000008">
    <property type="protein sequence ID" value="MCU6747400.1"/>
    <property type="molecule type" value="Genomic_DNA"/>
</dbReference>
<evidence type="ECO:0000313" key="3">
    <source>
        <dbReference type="EMBL" id="MCU6747400.1"/>
    </source>
</evidence>
<dbReference type="InterPro" id="IPR035466">
    <property type="entry name" value="GlmS/AgaS_SIS"/>
</dbReference>
<evidence type="ECO:0000256" key="1">
    <source>
        <dbReference type="ARBA" id="ARBA00022737"/>
    </source>
</evidence>
<feature type="domain" description="SIS" evidence="2">
    <location>
        <begin position="30"/>
        <end position="174"/>
    </location>
</feature>
<evidence type="ECO:0000259" key="2">
    <source>
        <dbReference type="PROSITE" id="PS51464"/>
    </source>
</evidence>
<reference evidence="3 4" key="1">
    <citation type="journal article" date="2021" name="ISME Commun">
        <title>Automated analysis of genomic sequences facilitates high-throughput and comprehensive description of bacteria.</title>
        <authorList>
            <person name="Hitch T.C.A."/>
        </authorList>
    </citation>
    <scope>NUCLEOTIDE SEQUENCE [LARGE SCALE GENOMIC DNA]</scope>
    <source>
        <strain evidence="3 4">H2_18</strain>
    </source>
</reference>
<dbReference type="InterPro" id="IPR046348">
    <property type="entry name" value="SIS_dom_sf"/>
</dbReference>
<keyword evidence="1" id="KW-0677">Repeat</keyword>
<dbReference type="SUPFAM" id="SSF53697">
    <property type="entry name" value="SIS domain"/>
    <property type="match status" value="1"/>
</dbReference>
<organism evidence="3 4">
    <name type="scientific">Faecalicatena acetigenes</name>
    <dbReference type="NCBI Taxonomy" id="2981790"/>
    <lineage>
        <taxon>Bacteria</taxon>
        <taxon>Bacillati</taxon>
        <taxon>Bacillota</taxon>
        <taxon>Clostridia</taxon>
        <taxon>Lachnospirales</taxon>
        <taxon>Lachnospiraceae</taxon>
        <taxon>Faecalicatena</taxon>
    </lineage>
</organism>
<dbReference type="CDD" id="cd05008">
    <property type="entry name" value="SIS_GlmS_GlmD_1"/>
    <property type="match status" value="1"/>
</dbReference>
<gene>
    <name evidence="3" type="ORF">OCV51_06990</name>
</gene>
<dbReference type="RefSeq" id="WP_059066760.1">
    <property type="nucleotide sequence ID" value="NZ_JAOQJX010000008.1"/>
</dbReference>
<proteinExistence type="predicted"/>
<name>A0ABT2TAT8_9FIRM</name>
<dbReference type="Gene3D" id="3.40.50.10490">
    <property type="entry name" value="Glucose-6-phosphate isomerase like protein, domain 1"/>
    <property type="match status" value="2"/>
</dbReference>
<dbReference type="PANTHER" id="PTHR10937">
    <property type="entry name" value="GLUCOSAMINE--FRUCTOSE-6-PHOSPHATE AMINOTRANSFERASE, ISOMERIZING"/>
    <property type="match status" value="1"/>
</dbReference>
<dbReference type="Proteomes" id="UP001652394">
    <property type="component" value="Unassembled WGS sequence"/>
</dbReference>
<accession>A0ABT2TAT8</accession>
<sequence>MNKKSIMWQYILEEPKVLTRVMESEKIRQYAVKIGKKLDSIYFVAHGSSYNAAVAVSDFMMKYSGIRVYVYTPANFMYNTSAVWKEERDKTLVAAISQTGTSSGVIDALRLARERGIATLGITDAAESILTKEVDDVLFLACAGEKSNAKTKGYSATLVLLLMLALGIGREKGNIEDAFEKEVMRELQKQISEIPQTVERICNWCEKNIAAKKLKELYVLGYGMNFGTALEGQLKLMETMCIPTMFNDIVEFSHGMHRAIRKDSAIFLLQTDHPLKKLTEETFAYLERASDLVVMLDAGSVPAEGENRLCLSHYPLTQSILVLTLAMQVFAVWIPEQEGKDPNRDAHNDFTEIVHTRM</sequence>